<dbReference type="CDD" id="cd12811">
    <property type="entry name" value="MALA"/>
    <property type="match status" value="1"/>
</dbReference>
<proteinExistence type="predicted"/>
<dbReference type="SUPFAM" id="SSF101898">
    <property type="entry name" value="NHL repeat"/>
    <property type="match status" value="1"/>
</dbReference>
<evidence type="ECO:0000313" key="2">
    <source>
        <dbReference type="Proteomes" id="UP000233524"/>
    </source>
</evidence>
<evidence type="ECO:0008006" key="3">
    <source>
        <dbReference type="Google" id="ProtNLM"/>
    </source>
</evidence>
<sequence>MTDDVGVRVLWNASVAIYDPYEDKMLDIIEFPGITRSATEHIGGVARDPYTGLISILVDSAAPWATGGEDVSGDNLIMKYDPDKKKILWTLNITAVTEGEYGGFQDVEHDSRGNTYIVGTFPGTIMKADKRGKSVTPWYLPQEIKPTTRRGYGGLAALGDILLTNDGDGQIYRFDMRQSRGKPVMVTTKPKVLYPDTDAVYLPPKYDGKVLLVASQGSGIQVLRSHDEWKTAEHLGTIPNPKEVTDAGFDTVASVQMGSDSVYIINDVLDDPWVEGETAGNRTLFPMPDITAQIEKLLKK</sequence>
<organism evidence="1 2">
    <name type="scientific">Lomentospora prolificans</name>
    <dbReference type="NCBI Taxonomy" id="41688"/>
    <lineage>
        <taxon>Eukaryota</taxon>
        <taxon>Fungi</taxon>
        <taxon>Dikarya</taxon>
        <taxon>Ascomycota</taxon>
        <taxon>Pezizomycotina</taxon>
        <taxon>Sordariomycetes</taxon>
        <taxon>Hypocreomycetidae</taxon>
        <taxon>Microascales</taxon>
        <taxon>Microascaceae</taxon>
        <taxon>Lomentospora</taxon>
    </lineage>
</organism>
<evidence type="ECO:0000313" key="1">
    <source>
        <dbReference type="EMBL" id="PKS11146.1"/>
    </source>
</evidence>
<dbReference type="InParanoid" id="A0A2N3NF86"/>
<dbReference type="OrthoDB" id="4434395at2759"/>
<reference evidence="1 2" key="1">
    <citation type="journal article" date="2017" name="G3 (Bethesda)">
        <title>First Draft Genome Sequence of the Pathogenic Fungus Lomentospora prolificans (Formerly Scedosporium prolificans).</title>
        <authorList>
            <person name="Luo R."/>
            <person name="Zimin A."/>
            <person name="Workman R."/>
            <person name="Fan Y."/>
            <person name="Pertea G."/>
            <person name="Grossman N."/>
            <person name="Wear M.P."/>
            <person name="Jia B."/>
            <person name="Miller H."/>
            <person name="Casadevall A."/>
            <person name="Timp W."/>
            <person name="Zhang S.X."/>
            <person name="Salzberg S.L."/>
        </authorList>
    </citation>
    <scope>NUCLEOTIDE SEQUENCE [LARGE SCALE GENOMIC DNA]</scope>
    <source>
        <strain evidence="1 2">JHH-5317</strain>
    </source>
</reference>
<dbReference type="VEuPathDB" id="FungiDB:jhhlp_002907"/>
<comment type="caution">
    <text evidence="1">The sequence shown here is derived from an EMBL/GenBank/DDBJ whole genome shotgun (WGS) entry which is preliminary data.</text>
</comment>
<dbReference type="STRING" id="41688.A0A2N3NF86"/>
<keyword evidence="2" id="KW-1185">Reference proteome</keyword>
<dbReference type="InterPro" id="IPR054550">
    <property type="entry name" value="Mala_s_1-like"/>
</dbReference>
<dbReference type="InterPro" id="IPR015943">
    <property type="entry name" value="WD40/YVTN_repeat-like_dom_sf"/>
</dbReference>
<dbReference type="EMBL" id="NLAX01000008">
    <property type="protein sequence ID" value="PKS11146.1"/>
    <property type="molecule type" value="Genomic_DNA"/>
</dbReference>
<accession>A0A2N3NF86</accession>
<dbReference type="AlphaFoldDB" id="A0A2N3NF86"/>
<protein>
    <recommendedName>
        <fullName evidence="3">SMP-30/Gluconolactonase/LRE-like region domain-containing protein</fullName>
    </recommendedName>
</protein>
<dbReference type="Proteomes" id="UP000233524">
    <property type="component" value="Unassembled WGS sequence"/>
</dbReference>
<gene>
    <name evidence="1" type="ORF">jhhlp_002907</name>
</gene>
<dbReference type="Gene3D" id="2.130.10.10">
    <property type="entry name" value="YVTN repeat-like/Quinoprotein amine dehydrogenase"/>
    <property type="match status" value="1"/>
</dbReference>
<name>A0A2N3NF86_9PEZI</name>